<keyword evidence="1" id="KW-0472">Membrane</keyword>
<dbReference type="RefSeq" id="WP_013560810.1">
    <property type="nucleotide sequence ID" value="NC_014960.1"/>
</dbReference>
<organism evidence="2 3">
    <name type="scientific">Anaerolinea thermophila (strain DSM 14523 / JCM 11388 / NBRC 100420 / UNI-1)</name>
    <dbReference type="NCBI Taxonomy" id="926569"/>
    <lineage>
        <taxon>Bacteria</taxon>
        <taxon>Bacillati</taxon>
        <taxon>Chloroflexota</taxon>
        <taxon>Anaerolineae</taxon>
        <taxon>Anaerolineales</taxon>
        <taxon>Anaerolineaceae</taxon>
        <taxon>Anaerolinea</taxon>
    </lineage>
</organism>
<gene>
    <name evidence="2" type="ordered locus">ANT_24290</name>
</gene>
<dbReference type="Proteomes" id="UP000008922">
    <property type="component" value="Chromosome"/>
</dbReference>
<evidence type="ECO:0000313" key="3">
    <source>
        <dbReference type="Proteomes" id="UP000008922"/>
    </source>
</evidence>
<feature type="transmembrane region" description="Helical" evidence="1">
    <location>
        <begin position="60"/>
        <end position="82"/>
    </location>
</feature>
<dbReference type="AlphaFoldDB" id="E8MYW9"/>
<keyword evidence="1" id="KW-1133">Transmembrane helix</keyword>
<keyword evidence="1" id="KW-0812">Transmembrane</keyword>
<accession>E8MYW9</accession>
<evidence type="ECO:0000313" key="2">
    <source>
        <dbReference type="EMBL" id="BAJ64455.1"/>
    </source>
</evidence>
<keyword evidence="3" id="KW-1185">Reference proteome</keyword>
<feature type="transmembrane region" description="Helical" evidence="1">
    <location>
        <begin position="6"/>
        <end position="24"/>
    </location>
</feature>
<feature type="transmembrane region" description="Helical" evidence="1">
    <location>
        <begin position="36"/>
        <end position="54"/>
    </location>
</feature>
<dbReference type="KEGG" id="atm:ANT_24290"/>
<evidence type="ECO:0000256" key="1">
    <source>
        <dbReference type="SAM" id="Phobius"/>
    </source>
</evidence>
<dbReference type="InParanoid" id="E8MYW9"/>
<proteinExistence type="predicted"/>
<dbReference type="EMBL" id="AP012029">
    <property type="protein sequence ID" value="BAJ64455.1"/>
    <property type="molecule type" value="Genomic_DNA"/>
</dbReference>
<sequence>MNLRDWRWYAAYGLVIGLVVLGVWRLLAPWGYDPGFLLGFLLTQGAAVLVGFVMHEGLHLWAALTQGVSAGSVKAGWFRFWVLEPVEVGTYRRIVLAPLMLPVLVGLLLAVVAPVRLALSAALLWLLGSADDLADWVRLWGVSGAVTNRPGEGLRLEAKR</sequence>
<dbReference type="HOGENOM" id="CLU_1648623_0_0_0"/>
<dbReference type="STRING" id="926569.ANT_24290"/>
<name>E8MYW9_ANATU</name>
<protein>
    <submittedName>
        <fullName evidence="2">Hypothetical membrane protein</fullName>
    </submittedName>
</protein>
<feature type="transmembrane region" description="Helical" evidence="1">
    <location>
        <begin position="94"/>
        <end position="127"/>
    </location>
</feature>
<reference evidence="2 3" key="1">
    <citation type="submission" date="2010-12" db="EMBL/GenBank/DDBJ databases">
        <title>Whole genome sequence of Anaerolinea thermophila UNI-1.</title>
        <authorList>
            <person name="Narita-Yamada S."/>
            <person name="Kishi E."/>
            <person name="Watanabe Y."/>
            <person name="Takasaki K."/>
            <person name="Ankai A."/>
            <person name="Oguchi A."/>
            <person name="Fukui S."/>
            <person name="Takahashi M."/>
            <person name="Yashiro I."/>
            <person name="Hosoyama A."/>
            <person name="Sekiguchi Y."/>
            <person name="Hanada S."/>
            <person name="Fujita N."/>
        </authorList>
    </citation>
    <scope>NUCLEOTIDE SEQUENCE [LARGE SCALE GENOMIC DNA]</scope>
    <source>
        <strain evidence="3">DSM 14523 / JCM 11388 / NBRC 100420 / UNI-1</strain>
    </source>
</reference>